<name>A0AAN6XW23_9PEZI</name>
<evidence type="ECO:0000313" key="2">
    <source>
        <dbReference type="EMBL" id="KAK4207749.1"/>
    </source>
</evidence>
<keyword evidence="1" id="KW-0812">Transmembrane</keyword>
<protein>
    <submittedName>
        <fullName evidence="2">Uncharacterized protein</fullName>
    </submittedName>
</protein>
<accession>A0AAN6XW23</accession>
<evidence type="ECO:0000256" key="1">
    <source>
        <dbReference type="SAM" id="Phobius"/>
    </source>
</evidence>
<reference evidence="2" key="1">
    <citation type="journal article" date="2023" name="Mol. Phylogenet. Evol.">
        <title>Genome-scale phylogeny and comparative genomics of the fungal order Sordariales.</title>
        <authorList>
            <person name="Hensen N."/>
            <person name="Bonometti L."/>
            <person name="Westerberg I."/>
            <person name="Brannstrom I.O."/>
            <person name="Guillou S."/>
            <person name="Cros-Aarteil S."/>
            <person name="Calhoun S."/>
            <person name="Haridas S."/>
            <person name="Kuo A."/>
            <person name="Mondo S."/>
            <person name="Pangilinan J."/>
            <person name="Riley R."/>
            <person name="LaButti K."/>
            <person name="Andreopoulos B."/>
            <person name="Lipzen A."/>
            <person name="Chen C."/>
            <person name="Yan M."/>
            <person name="Daum C."/>
            <person name="Ng V."/>
            <person name="Clum A."/>
            <person name="Steindorff A."/>
            <person name="Ohm R.A."/>
            <person name="Martin F."/>
            <person name="Silar P."/>
            <person name="Natvig D.O."/>
            <person name="Lalanne C."/>
            <person name="Gautier V."/>
            <person name="Ament-Velasquez S.L."/>
            <person name="Kruys A."/>
            <person name="Hutchinson M.I."/>
            <person name="Powell A.J."/>
            <person name="Barry K."/>
            <person name="Miller A.N."/>
            <person name="Grigoriev I.V."/>
            <person name="Debuchy R."/>
            <person name="Gladieux P."/>
            <person name="Hiltunen Thoren M."/>
            <person name="Johannesson H."/>
        </authorList>
    </citation>
    <scope>NUCLEOTIDE SEQUENCE</scope>
    <source>
        <strain evidence="2">PSN293</strain>
    </source>
</reference>
<evidence type="ECO:0000313" key="3">
    <source>
        <dbReference type="Proteomes" id="UP001301769"/>
    </source>
</evidence>
<feature type="transmembrane region" description="Helical" evidence="1">
    <location>
        <begin position="128"/>
        <end position="151"/>
    </location>
</feature>
<keyword evidence="1" id="KW-1133">Transmembrane helix</keyword>
<keyword evidence="1" id="KW-0472">Membrane</keyword>
<keyword evidence="3" id="KW-1185">Reference proteome</keyword>
<dbReference type="EMBL" id="MU858276">
    <property type="protein sequence ID" value="KAK4207749.1"/>
    <property type="molecule type" value="Genomic_DNA"/>
</dbReference>
<dbReference type="Proteomes" id="UP001301769">
    <property type="component" value="Unassembled WGS sequence"/>
</dbReference>
<proteinExistence type="predicted"/>
<sequence length="308" mass="34354">MHLRQAGRREPRLPLGPKLRGHAQVLCSKDQWQLRDPPNFHAHTFGEHEGYGVVEVIQNLVLDFEDAGAAGNWREQYAICEAIAFFMMTELSYPATAAIDDPVLASRTHALVGRMFLSMLAQLDSNGLLTSTSSILNLGLIMAFYIVAAGFRRASFKILKGSNTEPLRDATDDNRKWCPDRFDDHSFAYAKKRGIKLARIGYVGIVLSSFDMKPLAVVSNPPTTAGSTDPFGFAKELESYKKRYAGLGAKLVKRHHRPAGTWVGIGGDHFDFTTWTSDERKKASYMGRDPMGQRGMDAIAEGKIFRRR</sequence>
<comment type="caution">
    <text evidence="2">The sequence shown here is derived from an EMBL/GenBank/DDBJ whole genome shotgun (WGS) entry which is preliminary data.</text>
</comment>
<organism evidence="2 3">
    <name type="scientific">Rhypophila decipiens</name>
    <dbReference type="NCBI Taxonomy" id="261697"/>
    <lineage>
        <taxon>Eukaryota</taxon>
        <taxon>Fungi</taxon>
        <taxon>Dikarya</taxon>
        <taxon>Ascomycota</taxon>
        <taxon>Pezizomycotina</taxon>
        <taxon>Sordariomycetes</taxon>
        <taxon>Sordariomycetidae</taxon>
        <taxon>Sordariales</taxon>
        <taxon>Naviculisporaceae</taxon>
        <taxon>Rhypophila</taxon>
    </lineage>
</organism>
<gene>
    <name evidence="2" type="ORF">QBC37DRAFT_379782</name>
</gene>
<reference evidence="2" key="2">
    <citation type="submission" date="2023-05" db="EMBL/GenBank/DDBJ databases">
        <authorList>
            <consortium name="Lawrence Berkeley National Laboratory"/>
            <person name="Steindorff A."/>
            <person name="Hensen N."/>
            <person name="Bonometti L."/>
            <person name="Westerberg I."/>
            <person name="Brannstrom I.O."/>
            <person name="Guillou S."/>
            <person name="Cros-Aarteil S."/>
            <person name="Calhoun S."/>
            <person name="Haridas S."/>
            <person name="Kuo A."/>
            <person name="Mondo S."/>
            <person name="Pangilinan J."/>
            <person name="Riley R."/>
            <person name="Labutti K."/>
            <person name="Andreopoulos B."/>
            <person name="Lipzen A."/>
            <person name="Chen C."/>
            <person name="Yanf M."/>
            <person name="Daum C."/>
            <person name="Ng V."/>
            <person name="Clum A."/>
            <person name="Ohm R."/>
            <person name="Martin F."/>
            <person name="Silar P."/>
            <person name="Natvig D."/>
            <person name="Lalanne C."/>
            <person name="Gautier V."/>
            <person name="Ament-Velasquez S.L."/>
            <person name="Kruys A."/>
            <person name="Hutchinson M.I."/>
            <person name="Powell A.J."/>
            <person name="Barry K."/>
            <person name="Miller A.N."/>
            <person name="Grigoriev I.V."/>
            <person name="Debuchy R."/>
            <person name="Gladieux P."/>
            <person name="Thoren M.H."/>
            <person name="Johannesson H."/>
        </authorList>
    </citation>
    <scope>NUCLEOTIDE SEQUENCE</scope>
    <source>
        <strain evidence="2">PSN293</strain>
    </source>
</reference>
<dbReference type="AlphaFoldDB" id="A0AAN6XW23"/>